<dbReference type="GeneID" id="66060868"/>
<gene>
    <name evidence="4" type="ORF">UV8b_00090</name>
</gene>
<evidence type="ECO:0000256" key="1">
    <source>
        <dbReference type="SAM" id="MobiDB-lite"/>
    </source>
</evidence>
<evidence type="ECO:0000313" key="4">
    <source>
        <dbReference type="EMBL" id="QUC15849.1"/>
    </source>
</evidence>
<dbReference type="RefSeq" id="XP_042993522.1">
    <property type="nucleotide sequence ID" value="XM_043137588.1"/>
</dbReference>
<accession>A0A8E5HI67</accession>
<feature type="signal peptide" evidence="3">
    <location>
        <begin position="1"/>
        <end position="19"/>
    </location>
</feature>
<protein>
    <submittedName>
        <fullName evidence="4">Uncharacterized protein</fullName>
    </submittedName>
</protein>
<feature type="region of interest" description="Disordered" evidence="1">
    <location>
        <begin position="246"/>
        <end position="282"/>
    </location>
</feature>
<dbReference type="AlphaFoldDB" id="A0A8E5HI67"/>
<evidence type="ECO:0000313" key="5">
    <source>
        <dbReference type="Proteomes" id="UP000027002"/>
    </source>
</evidence>
<sequence>MRSLPLSALLLAATPAALSPGDRACLSSHARQLAELAHCGDRTSLRLCLSNLPGPRHHSDLQACYADAGCPASQAAQEAVRAVSRCRDRDGEGDADAYAYAEDELRRRRAAGVTPRPALNHDHRLAARETGGASLKSGSDCFRFGTTTHASCVTSTVDGKPKANSCTPQPVTTSDCLSGWICALDPQHQDICMKAQNALDTGGVVVAVIFGLAIVVGVAYVTFACCQERAHHKKAAAKAEAVALARAATKKQRSQEARAPLMQQVDDAHDNGPNPFQEPGHR</sequence>
<dbReference type="OrthoDB" id="3630276at2759"/>
<keyword evidence="3" id="KW-0732">Signal</keyword>
<proteinExistence type="predicted"/>
<feature type="transmembrane region" description="Helical" evidence="2">
    <location>
        <begin position="202"/>
        <end position="226"/>
    </location>
</feature>
<name>A0A8E5HI67_USTVR</name>
<organism evidence="4 5">
    <name type="scientific">Ustilaginoidea virens</name>
    <name type="common">Rice false smut fungus</name>
    <name type="synonym">Villosiclava virens</name>
    <dbReference type="NCBI Taxonomy" id="1159556"/>
    <lineage>
        <taxon>Eukaryota</taxon>
        <taxon>Fungi</taxon>
        <taxon>Dikarya</taxon>
        <taxon>Ascomycota</taxon>
        <taxon>Pezizomycotina</taxon>
        <taxon>Sordariomycetes</taxon>
        <taxon>Hypocreomycetidae</taxon>
        <taxon>Hypocreales</taxon>
        <taxon>Clavicipitaceae</taxon>
        <taxon>Ustilaginoidea</taxon>
    </lineage>
</organism>
<keyword evidence="2" id="KW-0472">Membrane</keyword>
<dbReference type="Proteomes" id="UP000027002">
    <property type="component" value="Chromosome 1"/>
</dbReference>
<reference evidence="4" key="1">
    <citation type="submission" date="2020-03" db="EMBL/GenBank/DDBJ databases">
        <title>A mixture of massive structural variations and highly conserved coding sequences in Ustilaginoidea virens genome.</title>
        <authorList>
            <person name="Zhang K."/>
            <person name="Zhao Z."/>
            <person name="Zhang Z."/>
            <person name="Li Y."/>
            <person name="Hsiang T."/>
            <person name="Sun W."/>
        </authorList>
    </citation>
    <scope>NUCLEOTIDE SEQUENCE</scope>
    <source>
        <strain evidence="4">UV-8b</strain>
    </source>
</reference>
<keyword evidence="5" id="KW-1185">Reference proteome</keyword>
<evidence type="ECO:0000256" key="2">
    <source>
        <dbReference type="SAM" id="Phobius"/>
    </source>
</evidence>
<evidence type="ECO:0000256" key="3">
    <source>
        <dbReference type="SAM" id="SignalP"/>
    </source>
</evidence>
<keyword evidence="2" id="KW-0812">Transmembrane</keyword>
<dbReference type="KEGG" id="uvi:66060868"/>
<dbReference type="EMBL" id="CP072753">
    <property type="protein sequence ID" value="QUC15849.1"/>
    <property type="molecule type" value="Genomic_DNA"/>
</dbReference>
<feature type="chain" id="PRO_5034676939" evidence="3">
    <location>
        <begin position="20"/>
        <end position="282"/>
    </location>
</feature>
<keyword evidence="2" id="KW-1133">Transmembrane helix</keyword>